<evidence type="ECO:0000256" key="10">
    <source>
        <dbReference type="ARBA" id="ARBA00024430"/>
    </source>
</evidence>
<evidence type="ECO:0000256" key="11">
    <source>
        <dbReference type="PROSITE-ProRule" id="PRU00339"/>
    </source>
</evidence>
<dbReference type="GO" id="GO:0120293">
    <property type="term" value="C:dynein axonemal particle"/>
    <property type="evidence" value="ECO:0007669"/>
    <property type="project" value="UniProtKB-SubCell"/>
</dbReference>
<dbReference type="GO" id="GO:0043005">
    <property type="term" value="C:neuron projection"/>
    <property type="evidence" value="ECO:0007669"/>
    <property type="project" value="UniProtKB-SubCell"/>
</dbReference>
<keyword evidence="6" id="KW-0524">Neurogenesis</keyword>
<keyword evidence="15" id="KW-1185">Reference proteome</keyword>
<evidence type="ECO:0000256" key="5">
    <source>
        <dbReference type="ARBA" id="ARBA00022803"/>
    </source>
</evidence>
<dbReference type="Proteomes" id="UP000594262">
    <property type="component" value="Unplaced"/>
</dbReference>
<keyword evidence="5 11" id="KW-0802">TPR repeat</keyword>
<dbReference type="CDD" id="cd06469">
    <property type="entry name" value="p23_DYX1C1_like"/>
    <property type="match status" value="1"/>
</dbReference>
<dbReference type="PROSITE" id="PS51203">
    <property type="entry name" value="CS"/>
    <property type="match status" value="1"/>
</dbReference>
<evidence type="ECO:0000256" key="7">
    <source>
        <dbReference type="ARBA" id="ARBA00023242"/>
    </source>
</evidence>
<evidence type="ECO:0000256" key="6">
    <source>
        <dbReference type="ARBA" id="ARBA00022902"/>
    </source>
</evidence>
<dbReference type="GO" id="GO:0036159">
    <property type="term" value="P:inner dynein arm assembly"/>
    <property type="evidence" value="ECO:0007669"/>
    <property type="project" value="TreeGrafter"/>
</dbReference>
<feature type="compositionally biased region" description="Basic and acidic residues" evidence="12">
    <location>
        <begin position="174"/>
        <end position="203"/>
    </location>
</feature>
<dbReference type="PROSITE" id="PS50293">
    <property type="entry name" value="TPR_REGION"/>
    <property type="match status" value="1"/>
</dbReference>
<evidence type="ECO:0000256" key="12">
    <source>
        <dbReference type="SAM" id="MobiDB-lite"/>
    </source>
</evidence>
<reference evidence="14" key="1">
    <citation type="submission" date="2021-01" db="UniProtKB">
        <authorList>
            <consortium name="EnsemblMetazoa"/>
        </authorList>
    </citation>
    <scope>IDENTIFICATION</scope>
</reference>
<dbReference type="Gene3D" id="1.25.40.10">
    <property type="entry name" value="Tetratricopeptide repeat domain"/>
    <property type="match status" value="1"/>
</dbReference>
<evidence type="ECO:0000259" key="13">
    <source>
        <dbReference type="PROSITE" id="PS51203"/>
    </source>
</evidence>
<sequence length="441" mass="50727">MPLEIKEIEWSETENNVTLKVPLKGANTKTLDIFSSPKYIKVSAPPYYYEVALYDEIDDDTSKATINNGQVLFHLQKVTDGLWGQLHASLHKDKEYMKELRAQSLEQKQAKEQEKEKERAAMREQQKKYAVREQMRVDNEERKMREEQKRKEMEQISRDMEQWKNNETGSGTKPSEEKKTPNETERTHVDDEKLIEKKNEKNKQPTPKSSPRINTQIPLLGTTVDASSKDGKDIKILPAPRQSGSIQVDFTPRKLATPARESKLPEEELWLKKVSEMNKMRKVENAEDVVDMEEMNPVWLKDKGNGFFQQGNFVAAINAYTSALVLDSSIPMLYANRAACHLSLKQHRECIQDCTNALELYDPPVQDNAMSRCRALTRRGTAYYQLHQYVDALRDYDAAIKLDPKNQALRTDAFKIRRTLQGVKRTTSVGAKSSSCYGSFR</sequence>
<keyword evidence="7" id="KW-0539">Nucleus</keyword>
<dbReference type="EnsemblMetazoa" id="CLYHEMT007266.1">
    <property type="protein sequence ID" value="CLYHEMP007266.1"/>
    <property type="gene ID" value="CLYHEMG007266"/>
</dbReference>
<dbReference type="InterPro" id="IPR008978">
    <property type="entry name" value="HSP20-like_chaperone"/>
</dbReference>
<accession>A0A7M5V462</accession>
<dbReference type="SUPFAM" id="SSF48452">
    <property type="entry name" value="TPR-like"/>
    <property type="match status" value="1"/>
</dbReference>
<evidence type="ECO:0000256" key="4">
    <source>
        <dbReference type="ARBA" id="ARBA00022737"/>
    </source>
</evidence>
<dbReference type="GO" id="GO:0003341">
    <property type="term" value="P:cilium movement"/>
    <property type="evidence" value="ECO:0007669"/>
    <property type="project" value="InterPro"/>
</dbReference>
<dbReference type="PROSITE" id="PS50005">
    <property type="entry name" value="TPR"/>
    <property type="match status" value="1"/>
</dbReference>
<dbReference type="Pfam" id="PF04969">
    <property type="entry name" value="CS"/>
    <property type="match status" value="1"/>
</dbReference>
<evidence type="ECO:0000256" key="1">
    <source>
        <dbReference type="ARBA" id="ARBA00004123"/>
    </source>
</evidence>
<dbReference type="GO" id="GO:0007399">
    <property type="term" value="P:nervous system development"/>
    <property type="evidence" value="ECO:0007669"/>
    <property type="project" value="UniProtKB-KW"/>
</dbReference>
<proteinExistence type="predicted"/>
<dbReference type="OrthoDB" id="348005at2759"/>
<feature type="domain" description="CS" evidence="13">
    <location>
        <begin position="3"/>
        <end position="87"/>
    </location>
</feature>
<evidence type="ECO:0000256" key="3">
    <source>
        <dbReference type="ARBA" id="ARBA00022490"/>
    </source>
</evidence>
<evidence type="ECO:0000256" key="8">
    <source>
        <dbReference type="ARBA" id="ARBA00023273"/>
    </source>
</evidence>
<dbReference type="GO" id="GO:0036158">
    <property type="term" value="P:outer dynein arm assembly"/>
    <property type="evidence" value="ECO:0007669"/>
    <property type="project" value="TreeGrafter"/>
</dbReference>
<dbReference type="Pfam" id="PF00515">
    <property type="entry name" value="TPR_1"/>
    <property type="match status" value="1"/>
</dbReference>
<dbReference type="InterPro" id="IPR011990">
    <property type="entry name" value="TPR-like_helical_dom_sf"/>
</dbReference>
<protein>
    <recommendedName>
        <fullName evidence="10">Dynein axonemal assembly factor 4</fullName>
    </recommendedName>
</protein>
<name>A0A7M5V462_9CNID</name>
<feature type="region of interest" description="Disordered" evidence="12">
    <location>
        <begin position="106"/>
        <end position="215"/>
    </location>
</feature>
<dbReference type="InterPro" id="IPR052004">
    <property type="entry name" value="Dynein_assembly_factor_4"/>
</dbReference>
<dbReference type="InterPro" id="IPR019734">
    <property type="entry name" value="TPR_rpt"/>
</dbReference>
<evidence type="ECO:0000256" key="2">
    <source>
        <dbReference type="ARBA" id="ARBA00004487"/>
    </source>
</evidence>
<dbReference type="InterPro" id="IPR037894">
    <property type="entry name" value="CS_DYX1C1"/>
</dbReference>
<dbReference type="AlphaFoldDB" id="A0A7M5V462"/>
<feature type="compositionally biased region" description="Basic and acidic residues" evidence="12">
    <location>
        <begin position="108"/>
        <end position="164"/>
    </location>
</feature>
<evidence type="ECO:0000313" key="14">
    <source>
        <dbReference type="EnsemblMetazoa" id="CLYHEMP007266.1"/>
    </source>
</evidence>
<dbReference type="SMART" id="SM00028">
    <property type="entry name" value="TPR"/>
    <property type="match status" value="3"/>
</dbReference>
<feature type="repeat" description="TPR" evidence="11">
    <location>
        <begin position="373"/>
        <end position="406"/>
    </location>
</feature>
<evidence type="ECO:0000256" key="9">
    <source>
        <dbReference type="ARBA" id="ARBA00024190"/>
    </source>
</evidence>
<comment type="subcellular location">
    <subcellularLocation>
        <location evidence="2">Cell projection</location>
        <location evidence="2">Neuron projection</location>
    </subcellularLocation>
    <subcellularLocation>
        <location evidence="9">Dynein axonemal particle</location>
    </subcellularLocation>
    <subcellularLocation>
        <location evidence="1">Nucleus</location>
    </subcellularLocation>
</comment>
<feature type="compositionally biased region" description="Polar residues" evidence="12">
    <location>
        <begin position="204"/>
        <end position="215"/>
    </location>
</feature>
<keyword evidence="4" id="KW-0677">Repeat</keyword>
<dbReference type="Gene3D" id="2.60.40.790">
    <property type="match status" value="1"/>
</dbReference>
<keyword evidence="3" id="KW-0963">Cytoplasm</keyword>
<dbReference type="PANTHER" id="PTHR46492:SF1">
    <property type="entry name" value="DYNEIN AXONEMAL ASSEMBLY FACTOR 4"/>
    <property type="match status" value="1"/>
</dbReference>
<dbReference type="GO" id="GO:0005634">
    <property type="term" value="C:nucleus"/>
    <property type="evidence" value="ECO:0007669"/>
    <property type="project" value="UniProtKB-SubCell"/>
</dbReference>
<dbReference type="InterPro" id="IPR007052">
    <property type="entry name" value="CS_dom"/>
</dbReference>
<dbReference type="FunFam" id="1.25.40.10:FF:000176">
    <property type="entry name" value="dynein assembly factor 4, axonemal isoform X1"/>
    <property type="match status" value="1"/>
</dbReference>
<organism evidence="14 15">
    <name type="scientific">Clytia hemisphaerica</name>
    <dbReference type="NCBI Taxonomy" id="252671"/>
    <lineage>
        <taxon>Eukaryota</taxon>
        <taxon>Metazoa</taxon>
        <taxon>Cnidaria</taxon>
        <taxon>Hydrozoa</taxon>
        <taxon>Hydroidolina</taxon>
        <taxon>Leptothecata</taxon>
        <taxon>Obeliida</taxon>
        <taxon>Clytiidae</taxon>
        <taxon>Clytia</taxon>
    </lineage>
</organism>
<evidence type="ECO:0000313" key="15">
    <source>
        <dbReference type="Proteomes" id="UP000594262"/>
    </source>
</evidence>
<dbReference type="PANTHER" id="PTHR46492">
    <property type="entry name" value="DYNEIN ASSEMBLY FACTOR 4, AXONEMAL"/>
    <property type="match status" value="1"/>
</dbReference>
<keyword evidence="8" id="KW-0966">Cell projection</keyword>
<dbReference type="SUPFAM" id="SSF49764">
    <property type="entry name" value="HSP20-like chaperones"/>
    <property type="match status" value="1"/>
</dbReference>